<evidence type="ECO:0000313" key="2">
    <source>
        <dbReference type="EMBL" id="KAJ2799253.1"/>
    </source>
</evidence>
<dbReference type="OrthoDB" id="5549516at2759"/>
<proteinExistence type="predicted"/>
<dbReference type="EMBL" id="JANBUO010001216">
    <property type="protein sequence ID" value="KAJ2799253.1"/>
    <property type="molecule type" value="Genomic_DNA"/>
</dbReference>
<keyword evidence="1" id="KW-0732">Signal</keyword>
<evidence type="ECO:0000256" key="1">
    <source>
        <dbReference type="SAM" id="SignalP"/>
    </source>
</evidence>
<feature type="signal peptide" evidence="1">
    <location>
        <begin position="1"/>
        <end position="19"/>
    </location>
</feature>
<dbReference type="AlphaFoldDB" id="A0A9W8LS04"/>
<reference evidence="2" key="1">
    <citation type="submission" date="2022-07" db="EMBL/GenBank/DDBJ databases">
        <title>Phylogenomic reconstructions and comparative analyses of Kickxellomycotina fungi.</title>
        <authorList>
            <person name="Reynolds N.K."/>
            <person name="Stajich J.E."/>
            <person name="Barry K."/>
            <person name="Grigoriev I.V."/>
            <person name="Crous P."/>
            <person name="Smith M.E."/>
        </authorList>
    </citation>
    <scope>NUCLEOTIDE SEQUENCE</scope>
    <source>
        <strain evidence="2">NRRL 1565</strain>
    </source>
</reference>
<accession>A0A9W8LS04</accession>
<dbReference type="Proteomes" id="UP001140094">
    <property type="component" value="Unassembled WGS sequence"/>
</dbReference>
<keyword evidence="3" id="KW-1185">Reference proteome</keyword>
<organism evidence="2 3">
    <name type="scientific">Coemansia guatemalensis</name>
    <dbReference type="NCBI Taxonomy" id="2761395"/>
    <lineage>
        <taxon>Eukaryota</taxon>
        <taxon>Fungi</taxon>
        <taxon>Fungi incertae sedis</taxon>
        <taxon>Zoopagomycota</taxon>
        <taxon>Kickxellomycotina</taxon>
        <taxon>Kickxellomycetes</taxon>
        <taxon>Kickxellales</taxon>
        <taxon>Kickxellaceae</taxon>
        <taxon>Coemansia</taxon>
    </lineage>
</organism>
<protein>
    <submittedName>
        <fullName evidence="2">Uncharacterized protein</fullName>
    </submittedName>
</protein>
<sequence length="133" mass="14015">MKRLPILITGILLSLGTAAVEDDDIDDDVIGRLVGARPDLLENLLPETTQASSGDEQAGCISECKDTDQSCKARCLGVPGAASRKTPRKQDINGNLPLNWKADKSSDMPLSGAATTLLPRLLLIVGMAVGGWC</sequence>
<comment type="caution">
    <text evidence="2">The sequence shown here is derived from an EMBL/GenBank/DDBJ whole genome shotgun (WGS) entry which is preliminary data.</text>
</comment>
<gene>
    <name evidence="2" type="ORF">H4R20_004512</name>
</gene>
<feature type="chain" id="PRO_5040840202" evidence="1">
    <location>
        <begin position="20"/>
        <end position="133"/>
    </location>
</feature>
<evidence type="ECO:0000313" key="3">
    <source>
        <dbReference type="Proteomes" id="UP001140094"/>
    </source>
</evidence>
<name>A0A9W8LS04_9FUNG</name>